<evidence type="ECO:0000256" key="1">
    <source>
        <dbReference type="SAM" id="MobiDB-lite"/>
    </source>
</evidence>
<gene>
    <name evidence="2" type="ORF">GSLYS_00013024001</name>
</gene>
<sequence length="318" mass="34910">MVFEAGPFSYFGKEALNLIRKQSILNDIKVKDYVPDFSLRALTDLQYLCINRALYLAALRTTRMLRNSGNIPVNEAFDAEFEKVTKLNSNRNSGFESHFVLGNTALELLKNDHQGAKKRSTSSLDRLTFLHHSLGALYHHSSQNAKDNSVEYHGEVGPEGKPLFPNVRASKSSGDGDSKSRHTPESKKKTLFSSLPFSSSSNKMYFHREAGESEPELKKKDLSIAVPTGADRKPPGVDHVPQDALSSVVIMSDTSELQTNSSFSESESKPLIHKPVADTGKGATSSPAPYNKGQDAEMVPLMNQTESTFDISVNSASV</sequence>
<evidence type="ECO:0000313" key="3">
    <source>
        <dbReference type="Proteomes" id="UP001497497"/>
    </source>
</evidence>
<dbReference type="AlphaFoldDB" id="A0AAV2I287"/>
<feature type="compositionally biased region" description="Polar residues" evidence="1">
    <location>
        <begin position="256"/>
        <end position="265"/>
    </location>
</feature>
<dbReference type="EMBL" id="CAXITT010000332">
    <property type="protein sequence ID" value="CAL1539205.1"/>
    <property type="molecule type" value="Genomic_DNA"/>
</dbReference>
<protein>
    <submittedName>
        <fullName evidence="2">Uncharacterized protein</fullName>
    </submittedName>
</protein>
<evidence type="ECO:0000313" key="2">
    <source>
        <dbReference type="EMBL" id="CAL1539205.1"/>
    </source>
</evidence>
<organism evidence="2 3">
    <name type="scientific">Lymnaea stagnalis</name>
    <name type="common">Great pond snail</name>
    <name type="synonym">Helix stagnalis</name>
    <dbReference type="NCBI Taxonomy" id="6523"/>
    <lineage>
        <taxon>Eukaryota</taxon>
        <taxon>Metazoa</taxon>
        <taxon>Spiralia</taxon>
        <taxon>Lophotrochozoa</taxon>
        <taxon>Mollusca</taxon>
        <taxon>Gastropoda</taxon>
        <taxon>Heterobranchia</taxon>
        <taxon>Euthyneura</taxon>
        <taxon>Panpulmonata</taxon>
        <taxon>Hygrophila</taxon>
        <taxon>Lymnaeoidea</taxon>
        <taxon>Lymnaeidae</taxon>
        <taxon>Lymnaea</taxon>
    </lineage>
</organism>
<accession>A0AAV2I287</accession>
<feature type="compositionally biased region" description="Basic and acidic residues" evidence="1">
    <location>
        <begin position="174"/>
        <end position="188"/>
    </location>
</feature>
<dbReference type="Proteomes" id="UP001497497">
    <property type="component" value="Unassembled WGS sequence"/>
</dbReference>
<proteinExistence type="predicted"/>
<name>A0AAV2I287_LYMST</name>
<keyword evidence="3" id="KW-1185">Reference proteome</keyword>
<comment type="caution">
    <text evidence="2">The sequence shown here is derived from an EMBL/GenBank/DDBJ whole genome shotgun (WGS) entry which is preliminary data.</text>
</comment>
<reference evidence="2 3" key="1">
    <citation type="submission" date="2024-04" db="EMBL/GenBank/DDBJ databases">
        <authorList>
            <consortium name="Genoscope - CEA"/>
            <person name="William W."/>
        </authorList>
    </citation>
    <scope>NUCLEOTIDE SEQUENCE [LARGE SCALE GENOMIC DNA]</scope>
</reference>
<feature type="region of interest" description="Disordered" evidence="1">
    <location>
        <begin position="150"/>
        <end position="195"/>
    </location>
</feature>
<feature type="region of interest" description="Disordered" evidence="1">
    <location>
        <begin position="256"/>
        <end position="296"/>
    </location>
</feature>
<dbReference type="Pfam" id="PF25562">
    <property type="entry name" value="CNBH_CNNM2_C"/>
    <property type="match status" value="1"/>
</dbReference>